<protein>
    <recommendedName>
        <fullName evidence="3">F-box domain-containing protein</fullName>
    </recommendedName>
</protein>
<reference evidence="1 2" key="1">
    <citation type="journal article" date="2013" name="PLoS Genet.">
        <title>The genome and development-dependent transcriptomes of Pyronema confluens: a window into fungal evolution.</title>
        <authorList>
            <person name="Traeger S."/>
            <person name="Altegoer F."/>
            <person name="Freitag M."/>
            <person name="Gabaldon T."/>
            <person name="Kempken F."/>
            <person name="Kumar A."/>
            <person name="Marcet-Houben M."/>
            <person name="Poggeler S."/>
            <person name="Stajich J.E."/>
            <person name="Nowrousian M."/>
        </authorList>
    </citation>
    <scope>NUCLEOTIDE SEQUENCE [LARGE SCALE GENOMIC DNA]</scope>
    <source>
        <strain evidence="2">CBS 100304</strain>
        <tissue evidence="1">Vegetative mycelium</tissue>
    </source>
</reference>
<name>U4LIG1_PYROM</name>
<evidence type="ECO:0000313" key="2">
    <source>
        <dbReference type="Proteomes" id="UP000018144"/>
    </source>
</evidence>
<evidence type="ECO:0000313" key="1">
    <source>
        <dbReference type="EMBL" id="CCX12129.1"/>
    </source>
</evidence>
<gene>
    <name evidence="1" type="ORF">PCON_11723</name>
</gene>
<dbReference type="AlphaFoldDB" id="U4LIG1"/>
<evidence type="ECO:0008006" key="3">
    <source>
        <dbReference type="Google" id="ProtNLM"/>
    </source>
</evidence>
<dbReference type="Proteomes" id="UP000018144">
    <property type="component" value="Unassembled WGS sequence"/>
</dbReference>
<proteinExistence type="predicted"/>
<dbReference type="EMBL" id="HF935679">
    <property type="protein sequence ID" value="CCX12129.1"/>
    <property type="molecule type" value="Genomic_DNA"/>
</dbReference>
<organism evidence="1 2">
    <name type="scientific">Pyronema omphalodes (strain CBS 100304)</name>
    <name type="common">Pyronema confluens</name>
    <dbReference type="NCBI Taxonomy" id="1076935"/>
    <lineage>
        <taxon>Eukaryota</taxon>
        <taxon>Fungi</taxon>
        <taxon>Dikarya</taxon>
        <taxon>Ascomycota</taxon>
        <taxon>Pezizomycotina</taxon>
        <taxon>Pezizomycetes</taxon>
        <taxon>Pezizales</taxon>
        <taxon>Pyronemataceae</taxon>
        <taxon>Pyronema</taxon>
    </lineage>
</organism>
<keyword evidence="2" id="KW-1185">Reference proteome</keyword>
<accession>U4LIG1</accession>
<sequence>MSFDILPNEIICEIVSHIDDPFACKDFLRLSRRTYGLCNGSFNPRFRPFIRAINGPLNCKDIHTITHGAYPSYKVPLNTRYRLFIEAGSVIEHAAEMRWTRLVRKYLPPLEPFYQSFGIIKYDREGNRQHVISLFGGKFAGGSKWDGELKIVRSSGYERHNMGY</sequence>